<accession>A0A2H0VBP6</accession>
<dbReference type="SMART" id="SM00849">
    <property type="entry name" value="Lactamase_B"/>
    <property type="match status" value="1"/>
</dbReference>
<evidence type="ECO:0000313" key="4">
    <source>
        <dbReference type="EMBL" id="PIR95710.1"/>
    </source>
</evidence>
<dbReference type="InterPro" id="IPR050698">
    <property type="entry name" value="MBL"/>
</dbReference>
<dbReference type="AlphaFoldDB" id="A0A2H0VBP6"/>
<keyword evidence="1" id="KW-0378">Hydrolase</keyword>
<dbReference type="GO" id="GO:0016787">
    <property type="term" value="F:hydrolase activity"/>
    <property type="evidence" value="ECO:0007669"/>
    <property type="project" value="UniProtKB-KW"/>
</dbReference>
<dbReference type="Gene3D" id="3.60.15.10">
    <property type="entry name" value="Ribonuclease Z/Hydroxyacylglutathione hydrolase-like"/>
    <property type="match status" value="1"/>
</dbReference>
<sequence length="517" mass="57863">MNTKIHAQFLGGVAYDDNLTGSSILITIEQGKQTTRLLLDAGLIQCYKQALERNAEILHWLRPEHIDGVILTHAHIDHVGRLPFLTKHGFKGKIYCTEGTRNLLPVMLRDSAKIQAKETLILRAKSRKQKQNDAKKEDFSRDKMTMGSYDKKKKKYSKNSNKIEPLYEMTHVEQTCLLIKNGGLPYESWHKLAKNVSLKLYPSGHILGGAICVIRIKSSPQNIYLGFSGDLGRDDGVILPPPKMIIEPMNYWFIESTYGGKKHPAHKNEITKLLNLIKEIYNSGKKMIMPSFALERAQEIIYLLSYYMQTKKIPPIPIFLDSPMAIEITQVFAANWNSGMFEGQDKLIFNPFQTGSDSYLKTITDDKSSVTLSETPGPYIVIAASGMCDAGRVRTHLRAGLGNNKTVVALVGYMAKNSLGRKLKDGLPIVCMNGEEILVKAKIVSFDSFSAHADGPHLVNYTKEVVNIQPQANKKIFIIHGEEEGATNLKMDLIDALPKGSWLKQIIIPKLGQDITL</sequence>
<proteinExistence type="predicted"/>
<dbReference type="SUPFAM" id="SSF56281">
    <property type="entry name" value="Metallo-hydrolase/oxidoreductase"/>
    <property type="match status" value="1"/>
</dbReference>
<gene>
    <name evidence="4" type="ORF">COT93_01115</name>
</gene>
<dbReference type="SMART" id="SM01027">
    <property type="entry name" value="Beta-Casp"/>
    <property type="match status" value="1"/>
</dbReference>
<organism evidence="4 5">
    <name type="scientific">Candidatus Falkowbacteria bacterium CG10_big_fil_rev_8_21_14_0_10_37_18</name>
    <dbReference type="NCBI Taxonomy" id="1974562"/>
    <lineage>
        <taxon>Bacteria</taxon>
        <taxon>Candidatus Falkowiibacteriota</taxon>
    </lineage>
</organism>
<protein>
    <recommendedName>
        <fullName evidence="6">MBL fold metallo-hydrolase</fullName>
    </recommendedName>
</protein>
<dbReference type="PANTHER" id="PTHR11203:SF37">
    <property type="entry name" value="INTEGRATOR COMPLEX SUBUNIT 11"/>
    <property type="match status" value="1"/>
</dbReference>
<dbReference type="Gene3D" id="3.40.50.10890">
    <property type="match status" value="1"/>
</dbReference>
<feature type="domain" description="Beta-Casp" evidence="3">
    <location>
        <begin position="297"/>
        <end position="423"/>
    </location>
</feature>
<evidence type="ECO:0000313" key="5">
    <source>
        <dbReference type="Proteomes" id="UP000229972"/>
    </source>
</evidence>
<evidence type="ECO:0000259" key="3">
    <source>
        <dbReference type="SMART" id="SM01027"/>
    </source>
</evidence>
<reference evidence="5" key="1">
    <citation type="submission" date="2017-09" db="EMBL/GenBank/DDBJ databases">
        <title>Depth-based differentiation of microbial function through sediment-hosted aquifers and enrichment of novel symbionts in the deep terrestrial subsurface.</title>
        <authorList>
            <person name="Probst A.J."/>
            <person name="Ladd B."/>
            <person name="Jarett J.K."/>
            <person name="Geller-Mcgrath D.E."/>
            <person name="Sieber C.M.K."/>
            <person name="Emerson J.B."/>
            <person name="Anantharaman K."/>
            <person name="Thomas B.C."/>
            <person name="Malmstrom R."/>
            <person name="Stieglmeier M."/>
            <person name="Klingl A."/>
            <person name="Woyke T."/>
            <person name="Ryan C.M."/>
            <person name="Banfield J.F."/>
        </authorList>
    </citation>
    <scope>NUCLEOTIDE SEQUENCE [LARGE SCALE GENOMIC DNA]</scope>
</reference>
<dbReference type="InterPro" id="IPR022712">
    <property type="entry name" value="Beta_Casp"/>
</dbReference>
<dbReference type="EMBL" id="PFAL01000012">
    <property type="protein sequence ID" value="PIR95710.1"/>
    <property type="molecule type" value="Genomic_DNA"/>
</dbReference>
<dbReference type="Pfam" id="PF00753">
    <property type="entry name" value="Lactamase_B"/>
    <property type="match status" value="1"/>
</dbReference>
<name>A0A2H0VBP6_9BACT</name>
<dbReference type="Proteomes" id="UP000229972">
    <property type="component" value="Unassembled WGS sequence"/>
</dbReference>
<evidence type="ECO:0008006" key="6">
    <source>
        <dbReference type="Google" id="ProtNLM"/>
    </source>
</evidence>
<dbReference type="PANTHER" id="PTHR11203">
    <property type="entry name" value="CLEAVAGE AND POLYADENYLATION SPECIFICITY FACTOR FAMILY MEMBER"/>
    <property type="match status" value="1"/>
</dbReference>
<dbReference type="Pfam" id="PF10996">
    <property type="entry name" value="Beta-Casp"/>
    <property type="match status" value="1"/>
</dbReference>
<feature type="domain" description="Metallo-beta-lactamase" evidence="2">
    <location>
        <begin position="20"/>
        <end position="266"/>
    </location>
</feature>
<evidence type="ECO:0000259" key="2">
    <source>
        <dbReference type="SMART" id="SM00849"/>
    </source>
</evidence>
<evidence type="ECO:0000256" key="1">
    <source>
        <dbReference type="ARBA" id="ARBA00022801"/>
    </source>
</evidence>
<dbReference type="GO" id="GO:0004521">
    <property type="term" value="F:RNA endonuclease activity"/>
    <property type="evidence" value="ECO:0007669"/>
    <property type="project" value="TreeGrafter"/>
</dbReference>
<comment type="caution">
    <text evidence="4">The sequence shown here is derived from an EMBL/GenBank/DDBJ whole genome shotgun (WGS) entry which is preliminary data.</text>
</comment>
<dbReference type="InterPro" id="IPR001279">
    <property type="entry name" value="Metallo-B-lactamas"/>
</dbReference>
<dbReference type="CDD" id="cd16295">
    <property type="entry name" value="TTHA0252-CPSF-like_MBL-fold"/>
    <property type="match status" value="1"/>
</dbReference>
<dbReference type="InterPro" id="IPR036866">
    <property type="entry name" value="RibonucZ/Hydroxyglut_hydro"/>
</dbReference>
<dbReference type="Pfam" id="PF07521">
    <property type="entry name" value="RMMBL"/>
    <property type="match status" value="1"/>
</dbReference>
<dbReference type="InterPro" id="IPR011108">
    <property type="entry name" value="RMMBL"/>
</dbReference>